<dbReference type="EC" id="2.4.-.-" evidence="2"/>
<dbReference type="KEGG" id="asem:NNL22_13625"/>
<protein>
    <submittedName>
        <fullName evidence="2">Glycosyltransferase</fullName>
        <ecNumber evidence="2">2.4.-.-</ecNumber>
    </submittedName>
</protein>
<dbReference type="InterPro" id="IPR029044">
    <property type="entry name" value="Nucleotide-diphossugar_trans"/>
</dbReference>
<feature type="domain" description="Glycosyltransferase 2-like" evidence="1">
    <location>
        <begin position="6"/>
        <end position="119"/>
    </location>
</feature>
<evidence type="ECO:0000313" key="3">
    <source>
        <dbReference type="Proteomes" id="UP001164472"/>
    </source>
</evidence>
<proteinExistence type="predicted"/>
<dbReference type="InterPro" id="IPR001173">
    <property type="entry name" value="Glyco_trans_2-like"/>
</dbReference>
<dbReference type="PANTHER" id="PTHR22916:SF3">
    <property type="entry name" value="UDP-GLCNAC:BETAGAL BETA-1,3-N-ACETYLGLUCOSAMINYLTRANSFERASE-LIKE PROTEIN 1"/>
    <property type="match status" value="1"/>
</dbReference>
<dbReference type="GO" id="GO:0016758">
    <property type="term" value="F:hexosyltransferase activity"/>
    <property type="evidence" value="ECO:0007669"/>
    <property type="project" value="UniProtKB-ARBA"/>
</dbReference>
<keyword evidence="2" id="KW-0808">Transferase</keyword>
<reference evidence="2" key="1">
    <citation type="submission" date="2022-07" db="EMBL/GenBank/DDBJ databases">
        <title>Alkalimarinus sp. nov., isolated from gut of a Alitta virens.</title>
        <authorList>
            <person name="Yang A.I."/>
            <person name="Shin N.-R."/>
        </authorList>
    </citation>
    <scope>NUCLEOTIDE SEQUENCE</scope>
    <source>
        <strain evidence="2">FA028</strain>
    </source>
</reference>
<keyword evidence="3" id="KW-1185">Reference proteome</keyword>
<dbReference type="EMBL" id="CP101527">
    <property type="protein sequence ID" value="UZW74062.1"/>
    <property type="molecule type" value="Genomic_DNA"/>
</dbReference>
<name>A0A9E8KPZ4_9ALTE</name>
<dbReference type="SUPFAM" id="SSF53448">
    <property type="entry name" value="Nucleotide-diphospho-sugar transferases"/>
    <property type="match status" value="1"/>
</dbReference>
<sequence length="260" mass="30161">MSDLVSIVIANYNYAEFLSESIRSAQQQTYSNIEIIYIDDGSTDNSLEIAREFDITILSQQNQGVCAARNNAVEFAKGKYILFLDADDILMPNAVEHLYHLMKASDPDVGYIYAQMEYFDHKSGIFESREFCPKALAKGNYISVTCLFNRAQFLKVGGFDRGLVAREDWELFIRLWHHGIKGRLLAEPILKCRKHKDVKKTRLNTQKHLIATKLFYKFPRFFIKKFLLKPWRFIYYLIAYPVSKNINQFGTSSNLPKVVK</sequence>
<evidence type="ECO:0000259" key="1">
    <source>
        <dbReference type="Pfam" id="PF00535"/>
    </source>
</evidence>
<keyword evidence="2" id="KW-0328">Glycosyltransferase</keyword>
<accession>A0A9E8KPZ4</accession>
<dbReference type="AlphaFoldDB" id="A0A9E8KPZ4"/>
<dbReference type="RefSeq" id="WP_251811521.1">
    <property type="nucleotide sequence ID" value="NZ_CP101527.1"/>
</dbReference>
<dbReference type="Pfam" id="PF00535">
    <property type="entry name" value="Glycos_transf_2"/>
    <property type="match status" value="1"/>
</dbReference>
<organism evidence="2 3">
    <name type="scientific">Alkalimarinus sediminis</name>
    <dbReference type="NCBI Taxonomy" id="1632866"/>
    <lineage>
        <taxon>Bacteria</taxon>
        <taxon>Pseudomonadati</taxon>
        <taxon>Pseudomonadota</taxon>
        <taxon>Gammaproteobacteria</taxon>
        <taxon>Alteromonadales</taxon>
        <taxon>Alteromonadaceae</taxon>
        <taxon>Alkalimarinus</taxon>
    </lineage>
</organism>
<evidence type="ECO:0000313" key="2">
    <source>
        <dbReference type="EMBL" id="UZW74062.1"/>
    </source>
</evidence>
<gene>
    <name evidence="2" type="ORF">NNL22_13625</name>
</gene>
<dbReference type="Proteomes" id="UP001164472">
    <property type="component" value="Chromosome"/>
</dbReference>
<dbReference type="PANTHER" id="PTHR22916">
    <property type="entry name" value="GLYCOSYLTRANSFERASE"/>
    <property type="match status" value="1"/>
</dbReference>
<dbReference type="Gene3D" id="3.90.550.10">
    <property type="entry name" value="Spore Coat Polysaccharide Biosynthesis Protein SpsA, Chain A"/>
    <property type="match status" value="1"/>
</dbReference>